<dbReference type="Proteomes" id="UP000063434">
    <property type="component" value="Unassembled WGS sequence"/>
</dbReference>
<dbReference type="RefSeq" id="WP_060766123.1">
    <property type="nucleotide sequence ID" value="NZ_LCYC01000054.1"/>
</dbReference>
<evidence type="ECO:0000313" key="1">
    <source>
        <dbReference type="EMBL" id="KWV72380.1"/>
    </source>
</evidence>
<dbReference type="EMBL" id="LCYC01000054">
    <property type="protein sequence ID" value="KWV72380.1"/>
    <property type="molecule type" value="Genomic_DNA"/>
</dbReference>
<evidence type="ECO:0000313" key="2">
    <source>
        <dbReference type="Proteomes" id="UP000063434"/>
    </source>
</evidence>
<proteinExistence type="predicted"/>
<reference evidence="1 2" key="1">
    <citation type="submission" date="2015-05" db="EMBL/GenBank/DDBJ databases">
        <title>A genomic and transcriptomic approach to investigate the blue pigment phenotype in Pseudomonas fluorescens.</title>
        <authorList>
            <person name="Andreani N.A."/>
            <person name="Cardazzo B."/>
        </authorList>
    </citation>
    <scope>NUCLEOTIDE SEQUENCE [LARGE SCALE GENOMIC DNA]</scope>
    <source>
        <strain evidence="1 2">Ps_40</strain>
    </source>
</reference>
<comment type="caution">
    <text evidence="1">The sequence shown here is derived from an EMBL/GenBank/DDBJ whole genome shotgun (WGS) entry which is preliminary data.</text>
</comment>
<gene>
    <name evidence="1" type="ORF">PFL603g_04073</name>
</gene>
<protein>
    <submittedName>
        <fullName evidence="1">Uncharacterized protein</fullName>
    </submittedName>
</protein>
<sequence>MKYGADHGLDDIQIEQRNHLLDDIRTGLRNFDEAYALELPLMRFEGPLEPGLSSNLVIVGPQPVYDEAWVYKTRDFIRNNLIDHLSKQILRRVSTLDRHDYCLRGSSYAIALKLCTTHPLKYRTGFGDERSDFRLDCDTGKLALTFSDIVDRVSEGYERNHMTYRLWNDKSLELLAQFLFSGEWDSTVFEGGALWEELSSEGEPASLESFIESVDQTIFDLPMERMTEASFPDYSGIIFTEYVPAENMSPAQKEQLYRQYVNLLAT</sequence>
<organism evidence="1 2">
    <name type="scientific">Pseudomonas fluorescens</name>
    <dbReference type="NCBI Taxonomy" id="294"/>
    <lineage>
        <taxon>Bacteria</taxon>
        <taxon>Pseudomonadati</taxon>
        <taxon>Pseudomonadota</taxon>
        <taxon>Gammaproteobacteria</taxon>
        <taxon>Pseudomonadales</taxon>
        <taxon>Pseudomonadaceae</taxon>
        <taxon>Pseudomonas</taxon>
    </lineage>
</organism>
<accession>A0A109KN88</accession>
<dbReference type="AlphaFoldDB" id="A0A109KN88"/>
<dbReference type="PATRIC" id="fig|294.195.peg.4358"/>
<name>A0A109KN88_PSEFL</name>